<proteinExistence type="predicted"/>
<feature type="coiled-coil region" evidence="1">
    <location>
        <begin position="359"/>
        <end position="386"/>
    </location>
</feature>
<name>A0AAD2D5Q3_EUPCR</name>
<feature type="compositionally biased region" description="Polar residues" evidence="2">
    <location>
        <begin position="875"/>
        <end position="884"/>
    </location>
</feature>
<reference evidence="3" key="1">
    <citation type="submission" date="2023-07" db="EMBL/GenBank/DDBJ databases">
        <authorList>
            <consortium name="AG Swart"/>
            <person name="Singh M."/>
            <person name="Singh A."/>
            <person name="Seah K."/>
            <person name="Emmerich C."/>
        </authorList>
    </citation>
    <scope>NUCLEOTIDE SEQUENCE</scope>
    <source>
        <strain evidence="3">DP1</strain>
    </source>
</reference>
<feature type="coiled-coil region" evidence="1">
    <location>
        <begin position="417"/>
        <end position="758"/>
    </location>
</feature>
<dbReference type="EMBL" id="CAMPGE010022505">
    <property type="protein sequence ID" value="CAI2380543.1"/>
    <property type="molecule type" value="Genomic_DNA"/>
</dbReference>
<evidence type="ECO:0000256" key="1">
    <source>
        <dbReference type="SAM" id="Coils"/>
    </source>
</evidence>
<comment type="caution">
    <text evidence="3">The sequence shown here is derived from an EMBL/GenBank/DDBJ whole genome shotgun (WGS) entry which is preliminary data.</text>
</comment>
<evidence type="ECO:0000313" key="3">
    <source>
        <dbReference type="EMBL" id="CAI2380543.1"/>
    </source>
</evidence>
<dbReference type="Proteomes" id="UP001295684">
    <property type="component" value="Unassembled WGS sequence"/>
</dbReference>
<feature type="region of interest" description="Disordered" evidence="2">
    <location>
        <begin position="868"/>
        <end position="887"/>
    </location>
</feature>
<feature type="compositionally biased region" description="Basic and acidic residues" evidence="2">
    <location>
        <begin position="232"/>
        <end position="245"/>
    </location>
</feature>
<feature type="coiled-coil region" evidence="1">
    <location>
        <begin position="794"/>
        <end position="867"/>
    </location>
</feature>
<evidence type="ECO:0000313" key="4">
    <source>
        <dbReference type="Proteomes" id="UP001295684"/>
    </source>
</evidence>
<keyword evidence="1" id="KW-0175">Coiled coil</keyword>
<organism evidence="3 4">
    <name type="scientific">Euplotes crassus</name>
    <dbReference type="NCBI Taxonomy" id="5936"/>
    <lineage>
        <taxon>Eukaryota</taxon>
        <taxon>Sar</taxon>
        <taxon>Alveolata</taxon>
        <taxon>Ciliophora</taxon>
        <taxon>Intramacronucleata</taxon>
        <taxon>Spirotrichea</taxon>
        <taxon>Hypotrichia</taxon>
        <taxon>Euplotida</taxon>
        <taxon>Euplotidae</taxon>
        <taxon>Moneuplotes</taxon>
    </lineage>
</organism>
<feature type="compositionally biased region" description="Basic and acidic residues" evidence="2">
    <location>
        <begin position="17"/>
        <end position="31"/>
    </location>
</feature>
<sequence length="959" mass="112066">MYNGLEEDGAFSSVPKSDVHRSQKSPKEDFKTSSSYQNPKSFYKEIKSERNALFSSQGAEDHTPNYAMTERHMKIEDLNCDSKERNNFYQTDAIKNYPSEGRIPRWEENESKINQTIKNLISEKTKIEEDTMKIKKNPEILPQDKLKMLKSARNLSQTINTLLEKSQDRLSEFYSSQARDKSMSPGKQSNFGIKSLKAKPVQPQPDGFDMTNQADSKDGERINSLSSKGKQHSTERYDTNQESQKDPLLTSKNIFPSFRSDVAFNCPEDNLNVSPRFNQSKGGFEENLSPNTQRSQRAKSPNEELGEVKQLLYQAMKELETKNIIIGKFNQYKLKMDKEKEENNSRIQELLECSNEEANQTLVEQVKSLKQQLDNEKSNTNKLMQMFDGKFLHITSYRQNQCGYQYKDQLKYKDQLIAQFQEKNQALADKIDEVCNEKTILEEKYESIQNSFFEKENEDETTLVLTQKIEYLQEEIQEVSQAKHRKEVECDDLIQQLNDKEDVICAKNDEIQKIYSDFSSTEDEYQEHIKQLVEENEQLKQNCYQFQEELQGYKDKLEVLQTELTDIQSKSIDKDNDHMSFTKQCEDKSQEKISALREVYDSKAQELENKLEETMLKEQKECEENLRLQQTLYEIQAENERLKTELEMSKESIELSPQRAPAYPDSLTQSLSLKEELISKLKAKITSVKEQLANQAEEFREEKADLNSKITQLLTLTQKERVQNTTSSITTTNHLQTIEQLKTTLARQKETNSKLSSQNTNYLQTLHKNSETLKTQAEKLTLLTEKSELSQAKITDLQKKYDKAIEVIRKLEQENVDSKAEIEDLRDFKKQSRGQESKISVEYDNLLKEYKEQVQRLQFELARSQEGRYDESRMHSQNMTTSQMPLGYSHKQDMGRSMNERELQDHTYGHTEEEHDVNTTNNHLDVKPVNYRNSMPAMNNTENEEQYQEYFNQWAMSLK</sequence>
<feature type="region of interest" description="Disordered" evidence="2">
    <location>
        <begin position="274"/>
        <end position="303"/>
    </location>
</feature>
<keyword evidence="4" id="KW-1185">Reference proteome</keyword>
<gene>
    <name evidence="3" type="ORF">ECRASSUSDP1_LOCUS21979</name>
</gene>
<feature type="region of interest" description="Disordered" evidence="2">
    <location>
        <begin position="1"/>
        <end position="67"/>
    </location>
</feature>
<evidence type="ECO:0000256" key="2">
    <source>
        <dbReference type="SAM" id="MobiDB-lite"/>
    </source>
</evidence>
<protein>
    <submittedName>
        <fullName evidence="3">Uncharacterized protein</fullName>
    </submittedName>
</protein>
<accession>A0AAD2D5Q3</accession>
<dbReference type="AlphaFoldDB" id="A0AAD2D5Q3"/>
<feature type="region of interest" description="Disordered" evidence="2">
    <location>
        <begin position="175"/>
        <end position="250"/>
    </location>
</feature>
<feature type="compositionally biased region" description="Polar residues" evidence="2">
    <location>
        <begin position="288"/>
        <end position="299"/>
    </location>
</feature>